<protein>
    <submittedName>
        <fullName evidence="1">Uncharacterized protein</fullName>
    </submittedName>
</protein>
<reference evidence="1 2" key="1">
    <citation type="submission" date="2024-01" db="EMBL/GenBank/DDBJ databases">
        <title>The diversity of rhizobia nodulating Mimosa spp. in eleven states of Brazil covering several biomes is determined by host plant, location, and edaphic factors.</title>
        <authorList>
            <person name="Rouws L."/>
            <person name="Barauna A."/>
            <person name="Beukes C."/>
            <person name="De Faria S.M."/>
            <person name="Gross E."/>
            <person name="Dos Reis Junior F.B."/>
            <person name="Simon M."/>
            <person name="Maluk M."/>
            <person name="Odee D.W."/>
            <person name="Kenicer G."/>
            <person name="Young J.P.W."/>
            <person name="Reis V.M."/>
            <person name="Zilli J."/>
            <person name="James E.K."/>
        </authorList>
    </citation>
    <scope>NUCLEOTIDE SEQUENCE [LARGE SCALE GENOMIC DNA]</scope>
    <source>
        <strain evidence="1 2">JPY167</strain>
    </source>
</reference>
<accession>A0ABU9RIT3</accession>
<dbReference type="RefSeq" id="WP_342945513.1">
    <property type="nucleotide sequence ID" value="NZ_JAYMRV010000001.1"/>
</dbReference>
<proteinExistence type="predicted"/>
<keyword evidence="2" id="KW-1185">Reference proteome</keyword>
<gene>
    <name evidence="1" type="ORF">VSR73_00985</name>
</gene>
<comment type="caution">
    <text evidence="1">The sequence shown here is derived from an EMBL/GenBank/DDBJ whole genome shotgun (WGS) entry which is preliminary data.</text>
</comment>
<dbReference type="EMBL" id="JAYMRV010000001">
    <property type="protein sequence ID" value="MEM5419649.1"/>
    <property type="molecule type" value="Genomic_DNA"/>
</dbReference>
<sequence>MSNQQPRLSKRQRLLKEQLLAYDCRSPSSLVTVMIAKKLFRKTRPGKAANYKSLEDLVCYLTDKTEELRADNHRLSVDLAVARRKIIDLMDMRGLLDGYVGIDNYDDLLAWQRGALQRVLDAADVREGVKMGDLYGRDRALCPLCRRSANGPNSVRGFIFPEGLRRHLLGYHNAAQCDVFGAAHDSIVRRIRAKRLGLSAA</sequence>
<evidence type="ECO:0000313" key="2">
    <source>
        <dbReference type="Proteomes" id="UP001489897"/>
    </source>
</evidence>
<evidence type="ECO:0000313" key="1">
    <source>
        <dbReference type="EMBL" id="MEM5419649.1"/>
    </source>
</evidence>
<name>A0ABU9RIT3_9BURK</name>
<dbReference type="Proteomes" id="UP001489897">
    <property type="component" value="Unassembled WGS sequence"/>
</dbReference>
<organism evidence="1 2">
    <name type="scientific">Paraburkholderia ferrariae</name>
    <dbReference type="NCBI Taxonomy" id="386056"/>
    <lineage>
        <taxon>Bacteria</taxon>
        <taxon>Pseudomonadati</taxon>
        <taxon>Pseudomonadota</taxon>
        <taxon>Betaproteobacteria</taxon>
        <taxon>Burkholderiales</taxon>
        <taxon>Burkholderiaceae</taxon>
        <taxon>Paraburkholderia</taxon>
    </lineage>
</organism>